<proteinExistence type="predicted"/>
<dbReference type="Pfam" id="PF13478">
    <property type="entry name" value="XdhC_C"/>
    <property type="match status" value="1"/>
</dbReference>
<dbReference type="InterPro" id="IPR036291">
    <property type="entry name" value="NAD(P)-bd_dom_sf"/>
</dbReference>
<dbReference type="PANTHER" id="PTHR30388">
    <property type="entry name" value="ALDEHYDE OXIDOREDUCTASE MOLYBDENUM COFACTOR ASSEMBLY PROTEIN"/>
    <property type="match status" value="1"/>
</dbReference>
<dbReference type="InterPro" id="IPR027051">
    <property type="entry name" value="XdhC_Rossmann_dom"/>
</dbReference>
<evidence type="ECO:0000259" key="1">
    <source>
        <dbReference type="Pfam" id="PF02625"/>
    </source>
</evidence>
<dbReference type="Pfam" id="PF02625">
    <property type="entry name" value="XdhC_CoxI"/>
    <property type="match status" value="1"/>
</dbReference>
<feature type="domain" description="XdhC Rossmann" evidence="2">
    <location>
        <begin position="95"/>
        <end position="235"/>
    </location>
</feature>
<keyword evidence="4" id="KW-1185">Reference proteome</keyword>
<comment type="caution">
    <text evidence="3">The sequence shown here is derived from an EMBL/GenBank/DDBJ whole genome shotgun (WGS) entry which is preliminary data.</text>
</comment>
<dbReference type="EMBL" id="JAKGAQ010000001">
    <property type="protein sequence ID" value="MCF2869663.1"/>
    <property type="molecule type" value="Genomic_DNA"/>
</dbReference>
<name>A0ABS9CQZ8_9RHOB</name>
<evidence type="ECO:0000259" key="2">
    <source>
        <dbReference type="Pfam" id="PF13478"/>
    </source>
</evidence>
<accession>A0ABS9CQZ8</accession>
<dbReference type="SUPFAM" id="SSF51735">
    <property type="entry name" value="NAD(P)-binding Rossmann-fold domains"/>
    <property type="match status" value="1"/>
</dbReference>
<organism evidence="3 4">
    <name type="scientific">Octadecabacter dasysiphoniae</name>
    <dbReference type="NCBI Taxonomy" id="2909341"/>
    <lineage>
        <taxon>Bacteria</taxon>
        <taxon>Pseudomonadati</taxon>
        <taxon>Pseudomonadota</taxon>
        <taxon>Alphaproteobacteria</taxon>
        <taxon>Rhodobacterales</taxon>
        <taxon>Roseobacteraceae</taxon>
        <taxon>Octadecabacter</taxon>
    </lineage>
</organism>
<dbReference type="RefSeq" id="WP_235223794.1">
    <property type="nucleotide sequence ID" value="NZ_JAKGAQ010000001.1"/>
</dbReference>
<protein>
    <submittedName>
        <fullName evidence="3">Xanthine dehydrogenase accessory protein XdhC</fullName>
    </submittedName>
</protein>
<reference evidence="3 4" key="1">
    <citation type="submission" date="2022-01" db="EMBL/GenBank/DDBJ databases">
        <title>Octadecabacter sp. nov., isolated from a marine alga.</title>
        <authorList>
            <person name="Jin M.S."/>
            <person name="Kim H.M."/>
            <person name="Han D.M."/>
            <person name="Jung J.J."/>
            <person name="Jeon C.O."/>
        </authorList>
    </citation>
    <scope>NUCLEOTIDE SEQUENCE [LARGE SCALE GENOMIC DNA]</scope>
    <source>
        <strain evidence="3 4">G9-8</strain>
    </source>
</reference>
<feature type="domain" description="XdhC- CoxI" evidence="1">
    <location>
        <begin position="5"/>
        <end position="58"/>
    </location>
</feature>
<dbReference type="NCBIfam" id="TIGR02964">
    <property type="entry name" value="xanthine_xdhC"/>
    <property type="match status" value="1"/>
</dbReference>
<dbReference type="Proteomes" id="UP001200557">
    <property type="component" value="Unassembled WGS sequence"/>
</dbReference>
<evidence type="ECO:0000313" key="3">
    <source>
        <dbReference type="EMBL" id="MCF2869663.1"/>
    </source>
</evidence>
<dbReference type="InterPro" id="IPR014308">
    <property type="entry name" value="Xanthine_DH_XdhC"/>
</dbReference>
<gene>
    <name evidence="3" type="primary">xdhC</name>
    <name evidence="3" type="ORF">L0664_01170</name>
</gene>
<dbReference type="InterPro" id="IPR003777">
    <property type="entry name" value="XdhC_CoxI"/>
</dbReference>
<sequence>MNDWIRVRVQATKGSAPRDTDAQMFVFEDVIEGTIGGGALEWDAIHTARDMLLSGQTEATRNVALGPDMGQCCGGRVTLDYARNVKDEPPLGTPLWIWGAGHVGRAIAHVMAPFNDREITLIDTSVDRMPDNLAPNVAPLVAADPARVVARAPERCDHIIVTYSHDLDLALCDALLRHGFASCGIIGSATKWARFRSRLASMGHGGDEITRIACPIGEPRLGKHPQAIAVGVAAALISSSAGATGKANR</sequence>
<dbReference type="InterPro" id="IPR052698">
    <property type="entry name" value="MoCofactor_Util/Proc"/>
</dbReference>
<dbReference type="Gene3D" id="3.40.50.720">
    <property type="entry name" value="NAD(P)-binding Rossmann-like Domain"/>
    <property type="match status" value="1"/>
</dbReference>
<dbReference type="PANTHER" id="PTHR30388:SF6">
    <property type="entry name" value="XANTHINE DEHYDROGENASE SUBUNIT A-RELATED"/>
    <property type="match status" value="1"/>
</dbReference>
<evidence type="ECO:0000313" key="4">
    <source>
        <dbReference type="Proteomes" id="UP001200557"/>
    </source>
</evidence>